<evidence type="ECO:0000256" key="9">
    <source>
        <dbReference type="ARBA" id="ARBA00023192"/>
    </source>
</evidence>
<feature type="binding site" evidence="12">
    <location>
        <begin position="412"/>
        <end position="415"/>
    </location>
    <ligand>
        <name>FAD</name>
        <dbReference type="ChEBI" id="CHEBI:57692"/>
    </ligand>
</feature>
<keyword evidence="6 11" id="KW-0521">NADP</keyword>
<keyword evidence="5 11" id="KW-0274">FAD</keyword>
<protein>
    <recommendedName>
        <fullName evidence="11">Sulfite reductase [NADPH] flavoprotein alpha-component</fullName>
        <shortName evidence="11">SiR-FP</shortName>
        <ecNumber evidence="11">1.8.1.2</ecNumber>
    </recommendedName>
</protein>
<feature type="domain" description="Flavodoxin-like" evidence="13">
    <location>
        <begin position="64"/>
        <end position="202"/>
    </location>
</feature>
<dbReference type="PIRSF" id="PIRSF000207">
    <property type="entry name" value="SiR-FP_CysJ"/>
    <property type="match status" value="1"/>
</dbReference>
<keyword evidence="4 11" id="KW-0288">FMN</keyword>
<dbReference type="Proteomes" id="UP000059074">
    <property type="component" value="Unassembled WGS sequence"/>
</dbReference>
<keyword evidence="7 11" id="KW-0249">Electron transport</keyword>
<dbReference type="PRINTS" id="PR00369">
    <property type="entry name" value="FLAVODOXIN"/>
</dbReference>
<keyword evidence="2 11" id="KW-0028">Amino-acid biosynthesis</keyword>
<keyword evidence="16" id="KW-1185">Reference proteome</keyword>
<dbReference type="InterPro" id="IPR001433">
    <property type="entry name" value="OxRdtase_FAD/NAD-bd"/>
</dbReference>
<dbReference type="UniPathway" id="UPA00140">
    <property type="reaction ID" value="UER00207"/>
</dbReference>
<dbReference type="OrthoDB" id="9816402at2"/>
<comment type="cofactor">
    <cofactor evidence="11 12">
        <name>FAD</name>
        <dbReference type="ChEBI" id="CHEBI:57692"/>
    </cofactor>
    <text evidence="11 12">Binds 1 FAD per subunit.</text>
</comment>
<keyword evidence="8 11" id="KW-0560">Oxidoreductase</keyword>
<dbReference type="InterPro" id="IPR023173">
    <property type="entry name" value="NADPH_Cyt_P450_Rdtase_alpha"/>
</dbReference>
<dbReference type="PANTHER" id="PTHR19384">
    <property type="entry name" value="NITRIC OXIDE SYNTHASE-RELATED"/>
    <property type="match status" value="1"/>
</dbReference>
<keyword evidence="3 11" id="KW-0285">Flavoprotein</keyword>
<dbReference type="InterPro" id="IPR017927">
    <property type="entry name" value="FAD-bd_FR_type"/>
</dbReference>
<dbReference type="Pfam" id="PF00258">
    <property type="entry name" value="Flavodoxin_1"/>
    <property type="match status" value="1"/>
</dbReference>
<dbReference type="GO" id="GO:0019344">
    <property type="term" value="P:cysteine biosynthetic process"/>
    <property type="evidence" value="ECO:0007669"/>
    <property type="project" value="UniProtKB-KW"/>
</dbReference>
<evidence type="ECO:0000256" key="5">
    <source>
        <dbReference type="ARBA" id="ARBA00022827"/>
    </source>
</evidence>
<dbReference type="SUPFAM" id="SSF52343">
    <property type="entry name" value="Ferredoxin reductase-like, C-terminal NADP-linked domain"/>
    <property type="match status" value="1"/>
</dbReference>
<evidence type="ECO:0000256" key="1">
    <source>
        <dbReference type="ARBA" id="ARBA00022448"/>
    </source>
</evidence>
<dbReference type="InterPro" id="IPR003097">
    <property type="entry name" value="CysJ-like_FAD-binding"/>
</dbReference>
<feature type="binding site" evidence="12">
    <location>
        <begin position="379"/>
        <end position="382"/>
    </location>
    <ligand>
        <name>FAD</name>
        <dbReference type="ChEBI" id="CHEBI:57692"/>
    </ligand>
</feature>
<comment type="function">
    <text evidence="11">Component of the sulfite reductase complex that catalyzes the 6-electron reduction of sulfite to sulfide. This is one of several activities required for the biosynthesis of L-cysteine from sulfate. The flavoprotein component catalyzes the electron flow from NADPH -&gt; FAD -&gt; FMN to the hemoprotein component.</text>
</comment>
<evidence type="ECO:0000256" key="7">
    <source>
        <dbReference type="ARBA" id="ARBA00022982"/>
    </source>
</evidence>
<dbReference type="GO" id="GO:0070814">
    <property type="term" value="P:hydrogen sulfide biosynthetic process"/>
    <property type="evidence" value="ECO:0007669"/>
    <property type="project" value="UniProtKB-UniPathway"/>
</dbReference>
<dbReference type="GO" id="GO:0010181">
    <property type="term" value="F:FMN binding"/>
    <property type="evidence" value="ECO:0007669"/>
    <property type="project" value="InterPro"/>
</dbReference>
<dbReference type="InterPro" id="IPR010199">
    <property type="entry name" value="CysJ"/>
</dbReference>
<dbReference type="GO" id="GO:0050660">
    <property type="term" value="F:flavin adenine dinucleotide binding"/>
    <property type="evidence" value="ECO:0007669"/>
    <property type="project" value="InterPro"/>
</dbReference>
<sequence>MTAQPLLPKNAPFTQEEIEVLNSVVARTTPQQRAWLAGFFAGFEAAQGGGAVAAAPAQKPRQPLTVLYASESGNAEALALRSKKIAQKHGLDARIVDFADADFDLLKKAKNILVYAATWGEGDPPSRAVDFYNALMSDEAPRIDGVRFAVLALGDSAYVEFCATGRLIDERLAALGGVRAFDRIDLDLDYAKQAAEWTEKALGELAPADAGNATVVHVDFKSPLLAEDDDEPRYTVESPLTGEITALVDLNGTGSSRETWHVEIAADAPGFSYLPGDAIGVVPENDPQLALEVAEAVGLGADGEVVKKLRERYDVTTLSRPLIEAFSKLTQRTDAAKLLEPEAFAAFAADRQLVDLFETYSEKLTPEQLFSLLRPLPGRLYSVASSPKAHPGEAHLLVGAVRWASHGRERRGVCSTYFADRRRTGDEVRVYVKPNRHFRIPEDGNRPIIMIGAGTGVAPYRGFIEERAELEHKGKSWLFFGERNFTNDFLYQLEWQEHLASETLSRIDVAFSRDQPEKIYVQHRLWDRREELLDWIADGAHLYVCGDEKGMARDVDDTLARILAETARGDDEVGRAKLKELAKAGRYQRDVY</sequence>
<dbReference type="Gene3D" id="2.40.30.10">
    <property type="entry name" value="Translation factors"/>
    <property type="match status" value="1"/>
</dbReference>
<dbReference type="RefSeq" id="WP_068461277.1">
    <property type="nucleotide sequence ID" value="NZ_JAEFBX010000004.1"/>
</dbReference>
<feature type="binding site" evidence="12">
    <location>
        <begin position="153"/>
        <end position="162"/>
    </location>
    <ligand>
        <name>FMN</name>
        <dbReference type="ChEBI" id="CHEBI:58210"/>
    </ligand>
</feature>
<dbReference type="AlphaFoldDB" id="A0A109BIW9"/>
<dbReference type="Gene3D" id="3.40.50.360">
    <property type="match status" value="1"/>
</dbReference>
<dbReference type="CDD" id="cd06199">
    <property type="entry name" value="SiR"/>
    <property type="match status" value="1"/>
</dbReference>
<evidence type="ECO:0000256" key="4">
    <source>
        <dbReference type="ARBA" id="ARBA00022643"/>
    </source>
</evidence>
<feature type="binding site" evidence="12">
    <location>
        <begin position="518"/>
        <end position="522"/>
    </location>
    <ligand>
        <name>NADP(+)</name>
        <dbReference type="ChEBI" id="CHEBI:58349"/>
    </ligand>
</feature>
<dbReference type="InterPro" id="IPR008254">
    <property type="entry name" value="Flavodoxin/NO_synth"/>
</dbReference>
<organism evidence="15 16">
    <name type="scientific">Hyphomicrobium sulfonivorans</name>
    <dbReference type="NCBI Taxonomy" id="121290"/>
    <lineage>
        <taxon>Bacteria</taxon>
        <taxon>Pseudomonadati</taxon>
        <taxon>Pseudomonadota</taxon>
        <taxon>Alphaproteobacteria</taxon>
        <taxon>Hyphomicrobiales</taxon>
        <taxon>Hyphomicrobiaceae</taxon>
        <taxon>Hyphomicrobium</taxon>
    </lineage>
</organism>
<evidence type="ECO:0000256" key="8">
    <source>
        <dbReference type="ARBA" id="ARBA00023002"/>
    </source>
</evidence>
<feature type="binding site" evidence="12">
    <location>
        <position position="592"/>
    </location>
    <ligand>
        <name>FAD</name>
        <dbReference type="ChEBI" id="CHEBI:57692"/>
    </ligand>
</feature>
<evidence type="ECO:0000256" key="3">
    <source>
        <dbReference type="ARBA" id="ARBA00022630"/>
    </source>
</evidence>
<name>A0A109BIW9_HYPSL</name>
<evidence type="ECO:0000256" key="11">
    <source>
        <dbReference type="PIRNR" id="PIRNR000207"/>
    </source>
</evidence>
<dbReference type="Pfam" id="PF00667">
    <property type="entry name" value="FAD_binding_1"/>
    <property type="match status" value="1"/>
</dbReference>
<proteinExistence type="predicted"/>
<comment type="pathway">
    <text evidence="11">Sulfur metabolism; hydrogen sulfide biosynthesis; hydrogen sulfide from sulfite (NADPH route): step 1/1.</text>
</comment>
<dbReference type="SUPFAM" id="SSF63380">
    <property type="entry name" value="Riboflavin synthase domain-like"/>
    <property type="match status" value="1"/>
</dbReference>
<comment type="caution">
    <text evidence="15">The sequence shown here is derived from an EMBL/GenBank/DDBJ whole genome shotgun (WGS) entry which is preliminary data.</text>
</comment>
<dbReference type="Pfam" id="PF00175">
    <property type="entry name" value="NAD_binding_1"/>
    <property type="match status" value="1"/>
</dbReference>
<keyword evidence="9 11" id="KW-0198">Cysteine biosynthesis</keyword>
<reference evidence="15 16" key="1">
    <citation type="submission" date="2015-10" db="EMBL/GenBank/DDBJ databases">
        <title>Transcriptomic analysis of a linuron degrading triple-species bacterial consortium.</title>
        <authorList>
            <person name="Albers P."/>
        </authorList>
    </citation>
    <scope>NUCLEOTIDE SEQUENCE [LARGE SCALE GENOMIC DNA]</scope>
    <source>
        <strain evidence="15 16">WDL6</strain>
    </source>
</reference>
<keyword evidence="1 11" id="KW-0813">Transport</keyword>
<dbReference type="SUPFAM" id="SSF52218">
    <property type="entry name" value="Flavoproteins"/>
    <property type="match status" value="1"/>
</dbReference>
<dbReference type="PROSITE" id="PS51384">
    <property type="entry name" value="FAD_FR"/>
    <property type="match status" value="1"/>
</dbReference>
<dbReference type="InterPro" id="IPR039261">
    <property type="entry name" value="FNR_nucleotide-bd"/>
</dbReference>
<comment type="subunit">
    <text evidence="11">Alpha(8)-beta(8). The alpha component is a flavoprotein, the beta component is a hemoprotein.</text>
</comment>
<dbReference type="GO" id="GO:0005829">
    <property type="term" value="C:cytosol"/>
    <property type="evidence" value="ECO:0007669"/>
    <property type="project" value="TreeGrafter"/>
</dbReference>
<dbReference type="InterPro" id="IPR029039">
    <property type="entry name" value="Flavoprotein-like_sf"/>
</dbReference>
<evidence type="ECO:0000313" key="15">
    <source>
        <dbReference type="EMBL" id="KWT69504.1"/>
    </source>
</evidence>
<feature type="binding site" evidence="12">
    <location>
        <position position="316"/>
    </location>
    <ligand>
        <name>FAD</name>
        <dbReference type="ChEBI" id="CHEBI:57692"/>
    </ligand>
</feature>
<dbReference type="EMBL" id="LMTR01000045">
    <property type="protein sequence ID" value="KWT69504.1"/>
    <property type="molecule type" value="Genomic_DNA"/>
</dbReference>
<feature type="binding site" evidence="12">
    <location>
        <begin position="512"/>
        <end position="513"/>
    </location>
    <ligand>
        <name>NADP(+)</name>
        <dbReference type="ChEBI" id="CHEBI:58349"/>
    </ligand>
</feature>
<evidence type="ECO:0000259" key="14">
    <source>
        <dbReference type="PROSITE" id="PS51384"/>
    </source>
</evidence>
<accession>A0A109BIW9</accession>
<dbReference type="PATRIC" id="fig|121290.4.peg.2831"/>
<dbReference type="GO" id="GO:0004783">
    <property type="term" value="F:sulfite reductase (NADPH) activity"/>
    <property type="evidence" value="ECO:0007669"/>
    <property type="project" value="UniProtKB-EC"/>
</dbReference>
<evidence type="ECO:0000256" key="10">
    <source>
        <dbReference type="ARBA" id="ARBA00052219"/>
    </source>
</evidence>
<evidence type="ECO:0000256" key="12">
    <source>
        <dbReference type="PIRSR" id="PIRSR000207-1"/>
    </source>
</evidence>
<feature type="domain" description="FAD-binding FR-type" evidence="14">
    <location>
        <begin position="237"/>
        <end position="441"/>
    </location>
</feature>
<dbReference type="InterPro" id="IPR001094">
    <property type="entry name" value="Flavdoxin-like"/>
</dbReference>
<feature type="binding site" evidence="12">
    <location>
        <position position="554"/>
    </location>
    <ligand>
        <name>NADP(+)</name>
        <dbReference type="ChEBI" id="CHEBI:58349"/>
    </ligand>
</feature>
<evidence type="ECO:0000256" key="2">
    <source>
        <dbReference type="ARBA" id="ARBA00022605"/>
    </source>
</evidence>
<dbReference type="FunFam" id="3.40.50.80:FF:000001">
    <property type="entry name" value="NADPH--cytochrome P450 reductase 1"/>
    <property type="match status" value="1"/>
</dbReference>
<dbReference type="STRING" id="121290.APY04_1587"/>
<comment type="cofactor">
    <cofactor evidence="11 12">
        <name>FMN</name>
        <dbReference type="ChEBI" id="CHEBI:58210"/>
    </cofactor>
    <text evidence="11 12">Binds 1 FMN per subunit.</text>
</comment>
<dbReference type="PROSITE" id="PS50902">
    <property type="entry name" value="FLAVODOXIN_LIKE"/>
    <property type="match status" value="1"/>
</dbReference>
<evidence type="ECO:0000259" key="13">
    <source>
        <dbReference type="PROSITE" id="PS50902"/>
    </source>
</evidence>
<dbReference type="Gene3D" id="3.40.50.80">
    <property type="entry name" value="Nucleotide-binding domain of ferredoxin-NADP reductase (FNR) module"/>
    <property type="match status" value="1"/>
</dbReference>
<evidence type="ECO:0000256" key="6">
    <source>
        <dbReference type="ARBA" id="ARBA00022857"/>
    </source>
</evidence>
<dbReference type="InterPro" id="IPR001709">
    <property type="entry name" value="Flavoprot_Pyr_Nucl_cyt_Rdtase"/>
</dbReference>
<comment type="catalytic activity">
    <reaction evidence="10 11">
        <text>hydrogen sulfide + 3 NADP(+) + 3 H2O = sulfite + 3 NADPH + 4 H(+)</text>
        <dbReference type="Rhea" id="RHEA:13801"/>
        <dbReference type="ChEBI" id="CHEBI:15377"/>
        <dbReference type="ChEBI" id="CHEBI:15378"/>
        <dbReference type="ChEBI" id="CHEBI:17359"/>
        <dbReference type="ChEBI" id="CHEBI:29919"/>
        <dbReference type="ChEBI" id="CHEBI:57783"/>
        <dbReference type="ChEBI" id="CHEBI:58349"/>
        <dbReference type="EC" id="1.8.1.2"/>
    </reaction>
</comment>
<dbReference type="Gene3D" id="1.20.990.10">
    <property type="entry name" value="NADPH-cytochrome p450 Reductase, Chain A, domain 3"/>
    <property type="match status" value="1"/>
</dbReference>
<dbReference type="PANTHER" id="PTHR19384:SF128">
    <property type="entry name" value="NADPH OXIDOREDUCTASE A"/>
    <property type="match status" value="1"/>
</dbReference>
<feature type="binding site" evidence="12">
    <location>
        <position position="349"/>
    </location>
    <ligand>
        <name>FAD</name>
        <dbReference type="ChEBI" id="CHEBI:57692"/>
    </ligand>
</feature>
<gene>
    <name evidence="15" type="ORF">APY04_1587</name>
</gene>
<dbReference type="InterPro" id="IPR017938">
    <property type="entry name" value="Riboflavin_synthase-like_b-brl"/>
</dbReference>
<dbReference type="EC" id="1.8.1.2" evidence="11"/>
<evidence type="ECO:0000313" key="16">
    <source>
        <dbReference type="Proteomes" id="UP000059074"/>
    </source>
</evidence>
<dbReference type="PRINTS" id="PR00371">
    <property type="entry name" value="FPNCR"/>
</dbReference>